<dbReference type="AlphaFoldDB" id="A0A671RJ87"/>
<dbReference type="PANTHER" id="PTHR10903">
    <property type="entry name" value="GTPASE, IMAP FAMILY MEMBER-RELATED"/>
    <property type="match status" value="1"/>
</dbReference>
<evidence type="ECO:0000256" key="3">
    <source>
        <dbReference type="ARBA" id="ARBA00023134"/>
    </source>
</evidence>
<keyword evidence="3" id="KW-0342">GTP-binding</keyword>
<dbReference type="GO" id="GO:0005525">
    <property type="term" value="F:GTP binding"/>
    <property type="evidence" value="ECO:0007669"/>
    <property type="project" value="UniProtKB-KW"/>
</dbReference>
<dbReference type="PANTHER" id="PTHR10903:SF170">
    <property type="entry name" value="GTPASE IMAP FAMILY MEMBER 7"/>
    <property type="match status" value="1"/>
</dbReference>
<dbReference type="Ensembl" id="ENSSANT00000088895.1">
    <property type="protein sequence ID" value="ENSSANP00000083643.1"/>
    <property type="gene ID" value="ENSSANG00000041519.1"/>
</dbReference>
<evidence type="ECO:0000256" key="1">
    <source>
        <dbReference type="ARBA" id="ARBA00008535"/>
    </source>
</evidence>
<evidence type="ECO:0000256" key="4">
    <source>
        <dbReference type="SAM" id="MobiDB-lite"/>
    </source>
</evidence>
<keyword evidence="7" id="KW-1185">Reference proteome</keyword>
<comment type="similarity">
    <text evidence="1">Belongs to the TRAFAC class TrmE-Era-EngA-EngB-Septin-like GTPase superfamily. AIG1/Toc34/Toc159-like paraseptin GTPase family. IAN subfamily.</text>
</comment>
<accession>A0A671RJ87</accession>
<evidence type="ECO:0000313" key="7">
    <source>
        <dbReference type="Proteomes" id="UP000472260"/>
    </source>
</evidence>
<evidence type="ECO:0000256" key="2">
    <source>
        <dbReference type="ARBA" id="ARBA00022741"/>
    </source>
</evidence>
<dbReference type="InterPro" id="IPR006703">
    <property type="entry name" value="G_AIG1"/>
</dbReference>
<reference evidence="6" key="2">
    <citation type="submission" date="2025-09" db="UniProtKB">
        <authorList>
            <consortium name="Ensembl"/>
        </authorList>
    </citation>
    <scope>IDENTIFICATION</scope>
</reference>
<dbReference type="SUPFAM" id="SSF52540">
    <property type="entry name" value="P-loop containing nucleoside triphosphate hydrolases"/>
    <property type="match status" value="1"/>
</dbReference>
<evidence type="ECO:0000259" key="5">
    <source>
        <dbReference type="PROSITE" id="PS51720"/>
    </source>
</evidence>
<name>A0A671RJ87_9TELE</name>
<reference evidence="6" key="1">
    <citation type="submission" date="2025-08" db="UniProtKB">
        <authorList>
            <consortium name="Ensembl"/>
        </authorList>
    </citation>
    <scope>IDENTIFICATION</scope>
</reference>
<dbReference type="InterPro" id="IPR027417">
    <property type="entry name" value="P-loop_NTPase"/>
</dbReference>
<feature type="domain" description="AIG1-type G" evidence="5">
    <location>
        <begin position="26"/>
        <end position="106"/>
    </location>
</feature>
<feature type="compositionally biased region" description="Polar residues" evidence="4">
    <location>
        <begin position="9"/>
        <end position="18"/>
    </location>
</feature>
<dbReference type="InterPro" id="IPR045058">
    <property type="entry name" value="GIMA/IAN/Toc"/>
</dbReference>
<dbReference type="PROSITE" id="PS51720">
    <property type="entry name" value="G_AIG1"/>
    <property type="match status" value="1"/>
</dbReference>
<keyword evidence="2" id="KW-0547">Nucleotide-binding</keyword>
<proteinExistence type="inferred from homology"/>
<feature type="region of interest" description="Disordered" evidence="4">
    <location>
        <begin position="1"/>
        <end position="23"/>
    </location>
</feature>
<organism evidence="6 7">
    <name type="scientific">Sinocyclocheilus anshuiensis</name>
    <dbReference type="NCBI Taxonomy" id="1608454"/>
    <lineage>
        <taxon>Eukaryota</taxon>
        <taxon>Metazoa</taxon>
        <taxon>Chordata</taxon>
        <taxon>Craniata</taxon>
        <taxon>Vertebrata</taxon>
        <taxon>Euteleostomi</taxon>
        <taxon>Actinopterygii</taxon>
        <taxon>Neopterygii</taxon>
        <taxon>Teleostei</taxon>
        <taxon>Ostariophysi</taxon>
        <taxon>Cypriniformes</taxon>
        <taxon>Cyprinidae</taxon>
        <taxon>Cyprininae</taxon>
        <taxon>Sinocyclocheilus</taxon>
    </lineage>
</organism>
<protein>
    <recommendedName>
        <fullName evidence="5">AIG1-type G domain-containing protein</fullName>
    </recommendedName>
</protein>
<sequence length="106" mass="11439">MLLRLPKLSSRSTYQNDSAEGEADDQECLRIVLIGRTGSGKSATGNTILGRNEFRSQLRPDSVMTVCEKGFGQTDGRSVAVVDTPAAVSFCDSFQGECQITIGMPY</sequence>
<evidence type="ECO:0000313" key="6">
    <source>
        <dbReference type="Ensembl" id="ENSSANP00000083643.1"/>
    </source>
</evidence>
<dbReference type="Pfam" id="PF04548">
    <property type="entry name" value="AIG1"/>
    <property type="match status" value="1"/>
</dbReference>
<dbReference type="Gene3D" id="3.40.50.300">
    <property type="entry name" value="P-loop containing nucleotide triphosphate hydrolases"/>
    <property type="match status" value="1"/>
</dbReference>
<dbReference type="Proteomes" id="UP000472260">
    <property type="component" value="Unassembled WGS sequence"/>
</dbReference>